<feature type="transmembrane region" description="Helical" evidence="14">
    <location>
        <begin position="147"/>
        <end position="169"/>
    </location>
</feature>
<feature type="transmembrane region" description="Helical" evidence="14">
    <location>
        <begin position="106"/>
        <end position="127"/>
    </location>
</feature>
<proteinExistence type="inferred from homology"/>
<dbReference type="Gene3D" id="1.10.287.70">
    <property type="match status" value="2"/>
</dbReference>
<reference evidence="16 17" key="1">
    <citation type="journal article" date="2013" name="Genome Biol.">
        <title>Genome of Acanthamoeba castellanii highlights extensive lateral gene transfer and early evolution of tyrosine kinase signaling.</title>
        <authorList>
            <person name="Clarke M."/>
            <person name="Lohan A.J."/>
            <person name="Liu B."/>
            <person name="Lagkouvardos I."/>
            <person name="Roy S."/>
            <person name="Zafar N."/>
            <person name="Bertelli C."/>
            <person name="Schilde C."/>
            <person name="Kianianmomeni A."/>
            <person name="Burglin T.R."/>
            <person name="Frech C."/>
            <person name="Turcotte B."/>
            <person name="Kopec K.O."/>
            <person name="Synnott J.M."/>
            <person name="Choo C."/>
            <person name="Paponov I."/>
            <person name="Finkler A."/>
            <person name="Soon Heng Tan C."/>
            <person name="Hutchins A.P."/>
            <person name="Weinmeier T."/>
            <person name="Rattei T."/>
            <person name="Chu J.S."/>
            <person name="Gimenez G."/>
            <person name="Irimia M."/>
            <person name="Rigden D.J."/>
            <person name="Fitzpatrick D.A."/>
            <person name="Lorenzo-Morales J."/>
            <person name="Bateman A."/>
            <person name="Chiu C.H."/>
            <person name="Tang P."/>
            <person name="Hegemann P."/>
            <person name="Fromm H."/>
            <person name="Raoult D."/>
            <person name="Greub G."/>
            <person name="Miranda-Saavedra D."/>
            <person name="Chen N."/>
            <person name="Nash P."/>
            <person name="Ginger M.L."/>
            <person name="Horn M."/>
            <person name="Schaap P."/>
            <person name="Caler L."/>
            <person name="Loftus B."/>
        </authorList>
    </citation>
    <scope>NUCLEOTIDE SEQUENCE [LARGE SCALE GENOMIC DNA]</scope>
    <source>
        <strain evidence="16 17">Neff</strain>
    </source>
</reference>
<dbReference type="SMART" id="SM00054">
    <property type="entry name" value="EFh"/>
    <property type="match status" value="2"/>
</dbReference>
<dbReference type="OrthoDB" id="416585at2759"/>
<feature type="transmembrane region" description="Helical" evidence="14">
    <location>
        <begin position="502"/>
        <end position="521"/>
    </location>
</feature>
<sequence length="739" mass="85018">MGSSSTESSLLLASLQKDYSTLKESMDVDRTKDIQIAAKKIAYAMNVEVPNVMLPPYVKIIYTNFAHVRMLAIALIMLFTFVERPWWCHTYPDECAKSHVYMNSGLPMLPFVFTDSVQLACLGWLLFDLFLRYKIMGKAGFSEGTYLAQAILIVVSIADTAFALLVPIYRDSCFFSPFFRPFLFVMMFSSIRATLWQIIKIIPIIFELLVLLLLLLITAAWFGLILFFDQENLGRDYFDSFGNALLNMFIFLTTANSPDVRMPVYYQHRSSVIFFIVYLVIGLYFILPFIFSTVYNNYKTILEQTEQYYVLRRKKALLSAFHQLDRDKEGLVELDWVAVLLVELGKYSSKISMVVDEHSQKMIAELDANHDGKLDDYEFVQLFTTVLHLQIAHNETGTLADDPSSVPEAVSDCEIDIDPIVNEEEVAQLSAGKRLFRYLSDLHNRIMMSSPFCRSLRAVTFHPYFEYSIDVLLVLNGIFFAFQTYFFVTGRFDRSVQWHWDLGEWFFTLLWTCEMVVKMFLMGLRGYASNYKNLFDATITIVGLIASVLSELDLVGNKLVRVIMIFRSLRLLRLFSRMKKFRMIFATLVQLIPIFTALLGVLVFQYYIFGLIGIRVFGGLLNTENPALHGTAFEAASYFPNNFNDFGSTCVTLFDLMVINNWFIYMDAIALVTNEASRLYFFLFWFFTNLLTLNLLVANILDAVSAQLDKIKDADKTPEEEERPPVLQPLMQKSPTKSP</sequence>
<dbReference type="GO" id="GO:0034702">
    <property type="term" value="C:monoatomic ion channel complex"/>
    <property type="evidence" value="ECO:0007669"/>
    <property type="project" value="UniProtKB-KW"/>
</dbReference>
<feature type="region of interest" description="Disordered" evidence="13">
    <location>
        <begin position="714"/>
        <end position="739"/>
    </location>
</feature>
<dbReference type="Proteomes" id="UP000011083">
    <property type="component" value="Unassembled WGS sequence"/>
</dbReference>
<dbReference type="Gene3D" id="1.20.120.350">
    <property type="entry name" value="Voltage-gated potassium channels. Chain C"/>
    <property type="match status" value="1"/>
</dbReference>
<feature type="transmembrane region" description="Helical" evidence="14">
    <location>
        <begin position="646"/>
        <end position="672"/>
    </location>
</feature>
<evidence type="ECO:0000256" key="11">
    <source>
        <dbReference type="ARBA" id="ARBA00023136"/>
    </source>
</evidence>
<comment type="subunit">
    <text evidence="3">Homodimer.</text>
</comment>
<evidence type="ECO:0000313" key="16">
    <source>
        <dbReference type="EMBL" id="ELR12728.1"/>
    </source>
</evidence>
<evidence type="ECO:0000256" key="12">
    <source>
        <dbReference type="ARBA" id="ARBA00023303"/>
    </source>
</evidence>
<evidence type="ECO:0000313" key="17">
    <source>
        <dbReference type="Proteomes" id="UP000011083"/>
    </source>
</evidence>
<dbReference type="InterPro" id="IPR018247">
    <property type="entry name" value="EF_Hand_1_Ca_BS"/>
</dbReference>
<dbReference type="STRING" id="1257118.L8GIZ7"/>
<gene>
    <name evidence="16" type="ORF">ACA1_092610</name>
</gene>
<feature type="transmembrane region" description="Helical" evidence="14">
    <location>
        <begin position="240"/>
        <end position="258"/>
    </location>
</feature>
<dbReference type="InterPro" id="IPR011992">
    <property type="entry name" value="EF-hand-dom_pair"/>
</dbReference>
<dbReference type="SUPFAM" id="SSF81324">
    <property type="entry name" value="Voltage-gated potassium channels"/>
    <property type="match status" value="1"/>
</dbReference>
<keyword evidence="6" id="KW-0677">Repeat</keyword>
<keyword evidence="8" id="KW-0851">Voltage-gated channel</keyword>
<dbReference type="InterPro" id="IPR044581">
    <property type="entry name" value="TPC1_plant"/>
</dbReference>
<evidence type="ECO:0000256" key="10">
    <source>
        <dbReference type="ARBA" id="ARBA00023065"/>
    </source>
</evidence>
<dbReference type="AlphaFoldDB" id="L8GIZ7"/>
<dbReference type="RefSeq" id="XP_004334741.1">
    <property type="nucleotide sequence ID" value="XM_004334693.1"/>
</dbReference>
<dbReference type="PANTHER" id="PTHR46988">
    <property type="entry name" value="TWO PORE CALCIUM CHANNEL PROTEIN 1"/>
    <property type="match status" value="1"/>
</dbReference>
<dbReference type="GO" id="GO:0005509">
    <property type="term" value="F:calcium ion binding"/>
    <property type="evidence" value="ECO:0007669"/>
    <property type="project" value="InterPro"/>
</dbReference>
<evidence type="ECO:0000256" key="9">
    <source>
        <dbReference type="ARBA" id="ARBA00022989"/>
    </source>
</evidence>
<keyword evidence="17" id="KW-1185">Reference proteome</keyword>
<dbReference type="KEGG" id="acan:ACA1_092610"/>
<keyword evidence="5 14" id="KW-0812">Transmembrane</keyword>
<dbReference type="CDD" id="cd00051">
    <property type="entry name" value="EFh"/>
    <property type="match status" value="1"/>
</dbReference>
<feature type="transmembrane region" description="Helical" evidence="14">
    <location>
        <begin position="270"/>
        <end position="291"/>
    </location>
</feature>
<dbReference type="GeneID" id="14913324"/>
<evidence type="ECO:0000256" key="6">
    <source>
        <dbReference type="ARBA" id="ARBA00022737"/>
    </source>
</evidence>
<dbReference type="Pfam" id="PF00520">
    <property type="entry name" value="Ion_trans"/>
    <property type="match status" value="2"/>
</dbReference>
<dbReference type="InterPro" id="IPR002048">
    <property type="entry name" value="EF_hand_dom"/>
</dbReference>
<comment type="similarity">
    <text evidence="2">Belongs to the calcium channel alpha-1 subunit (TC 1.A.1.11) family. Two pore calcium channel subfamily.</text>
</comment>
<dbReference type="EMBL" id="KB008103">
    <property type="protein sequence ID" value="ELR12728.1"/>
    <property type="molecule type" value="Genomic_DNA"/>
</dbReference>
<dbReference type="VEuPathDB" id="AmoebaDB:ACA1_092610"/>
<feature type="transmembrane region" description="Helical" evidence="14">
    <location>
        <begin position="584"/>
        <end position="608"/>
    </location>
</feature>
<dbReference type="SUPFAM" id="SSF47473">
    <property type="entry name" value="EF-hand"/>
    <property type="match status" value="1"/>
</dbReference>
<evidence type="ECO:0000259" key="15">
    <source>
        <dbReference type="PROSITE" id="PS50222"/>
    </source>
</evidence>
<evidence type="ECO:0000256" key="8">
    <source>
        <dbReference type="ARBA" id="ARBA00022882"/>
    </source>
</evidence>
<evidence type="ECO:0000256" key="2">
    <source>
        <dbReference type="ARBA" id="ARBA00009286"/>
    </source>
</evidence>
<protein>
    <submittedName>
        <fullName evidence="16">EF hand domain containing protein</fullName>
    </submittedName>
</protein>
<feature type="domain" description="EF-hand" evidence="15">
    <location>
        <begin position="354"/>
        <end position="389"/>
    </location>
</feature>
<evidence type="ECO:0000256" key="3">
    <source>
        <dbReference type="ARBA" id="ARBA00011738"/>
    </source>
</evidence>
<feature type="transmembrane region" description="Helical" evidence="14">
    <location>
        <begin position="60"/>
        <end position="82"/>
    </location>
</feature>
<feature type="transmembrane region" description="Helical" evidence="14">
    <location>
        <begin position="205"/>
        <end position="228"/>
    </location>
</feature>
<dbReference type="OMA" id="MCSTAIV"/>
<dbReference type="GO" id="GO:0005245">
    <property type="term" value="F:voltage-gated calcium channel activity"/>
    <property type="evidence" value="ECO:0007669"/>
    <property type="project" value="InterPro"/>
</dbReference>
<evidence type="ECO:0000256" key="14">
    <source>
        <dbReference type="SAM" id="Phobius"/>
    </source>
</evidence>
<feature type="transmembrane region" description="Helical" evidence="14">
    <location>
        <begin position="464"/>
        <end position="482"/>
    </location>
</feature>
<accession>L8GIZ7</accession>
<dbReference type="PANTHER" id="PTHR46988:SF2">
    <property type="entry name" value="TWO PORE CALCIUM CHANNEL PROTEIN 1"/>
    <property type="match status" value="1"/>
</dbReference>
<organism evidence="16 17">
    <name type="scientific">Acanthamoeba castellanii (strain ATCC 30010 / Neff)</name>
    <dbReference type="NCBI Taxonomy" id="1257118"/>
    <lineage>
        <taxon>Eukaryota</taxon>
        <taxon>Amoebozoa</taxon>
        <taxon>Discosea</taxon>
        <taxon>Longamoebia</taxon>
        <taxon>Centramoebida</taxon>
        <taxon>Acanthamoebidae</taxon>
        <taxon>Acanthamoeba</taxon>
    </lineage>
</organism>
<evidence type="ECO:0000256" key="5">
    <source>
        <dbReference type="ARBA" id="ARBA00022692"/>
    </source>
</evidence>
<keyword evidence="9 14" id="KW-1133">Transmembrane helix</keyword>
<keyword evidence="4" id="KW-0813">Transport</keyword>
<dbReference type="PROSITE" id="PS00018">
    <property type="entry name" value="EF_HAND_1"/>
    <property type="match status" value="1"/>
</dbReference>
<keyword evidence="11 14" id="KW-0472">Membrane</keyword>
<keyword evidence="10" id="KW-0406">Ion transport</keyword>
<feature type="transmembrane region" description="Helical" evidence="14">
    <location>
        <begin position="181"/>
        <end position="199"/>
    </location>
</feature>
<keyword evidence="12" id="KW-0407">Ion channel</keyword>
<keyword evidence="7" id="KW-0106">Calcium</keyword>
<dbReference type="PROSITE" id="PS50222">
    <property type="entry name" value="EF_HAND_2"/>
    <property type="match status" value="1"/>
</dbReference>
<feature type="transmembrane region" description="Helical" evidence="14">
    <location>
        <begin position="679"/>
        <end position="701"/>
    </location>
</feature>
<evidence type="ECO:0000256" key="7">
    <source>
        <dbReference type="ARBA" id="ARBA00022837"/>
    </source>
</evidence>
<evidence type="ECO:0000256" key="1">
    <source>
        <dbReference type="ARBA" id="ARBA00004141"/>
    </source>
</evidence>
<dbReference type="InterPro" id="IPR005821">
    <property type="entry name" value="Ion_trans_dom"/>
</dbReference>
<comment type="subcellular location">
    <subcellularLocation>
        <location evidence="1">Membrane</location>
        <topology evidence="1">Multi-pass membrane protein</topology>
    </subcellularLocation>
</comment>
<dbReference type="Gene3D" id="1.10.238.10">
    <property type="entry name" value="EF-hand"/>
    <property type="match status" value="1"/>
</dbReference>
<evidence type="ECO:0000256" key="13">
    <source>
        <dbReference type="SAM" id="MobiDB-lite"/>
    </source>
</evidence>
<name>L8GIZ7_ACACF</name>
<dbReference type="InterPro" id="IPR027359">
    <property type="entry name" value="Volt_channel_dom_sf"/>
</dbReference>
<evidence type="ECO:0000256" key="4">
    <source>
        <dbReference type="ARBA" id="ARBA00022448"/>
    </source>
</evidence>